<gene>
    <name evidence="5" type="ORF">FLL46_06870</name>
</gene>
<accession>A0A545UFJ1</accession>
<dbReference type="RefSeq" id="WP_142892751.1">
    <property type="nucleotide sequence ID" value="NZ_ML660162.1"/>
</dbReference>
<evidence type="ECO:0000256" key="3">
    <source>
        <dbReference type="ARBA" id="ARBA00023163"/>
    </source>
</evidence>
<sequence length="291" mass="33739">MDWSKRMNLAIEFIEDNLDGEIAIDEVAKIAYSSKYHFHRMFYAIFNVTPAEYIRKRKLTKAAAELVSGDERVIDIASKYGYDSPNAFTRAFRKLHGVNPGKVRSSQVKLSAYNRVSFQLETKGKAMLDYRIIEKPAFKVRGKSKDFEFDQFVKEGRKFWKEYVSSNEYNLLFELTSGRCGPVSEAPLMSVYFPNEQGNKEAFTDVLAIENTSEIDSNKFDTYSIPTATYAEFNCTYQTSMKTNRYIYGEWFASTGYERDGNKPDIAAYFPIAFRPMRDMGIRWWIPVIKK</sequence>
<dbReference type="InterPro" id="IPR029441">
    <property type="entry name" value="Cass2"/>
</dbReference>
<keyword evidence="2" id="KW-0238">DNA-binding</keyword>
<dbReference type="PRINTS" id="PR00032">
    <property type="entry name" value="HTHARAC"/>
</dbReference>
<dbReference type="PANTHER" id="PTHR47504:SF5">
    <property type="entry name" value="RIGHT ORIGIN-BINDING PROTEIN"/>
    <property type="match status" value="1"/>
</dbReference>
<dbReference type="Pfam" id="PF14526">
    <property type="entry name" value="Cass2"/>
    <property type="match status" value="1"/>
</dbReference>
<dbReference type="InterPro" id="IPR018060">
    <property type="entry name" value="HTH_AraC"/>
</dbReference>
<dbReference type="PROSITE" id="PS01124">
    <property type="entry name" value="HTH_ARAC_FAMILY_2"/>
    <property type="match status" value="1"/>
</dbReference>
<dbReference type="InterPro" id="IPR018062">
    <property type="entry name" value="HTH_AraC-typ_CS"/>
</dbReference>
<name>A0A545UFJ1_9GAMM</name>
<keyword evidence="6" id="KW-1185">Reference proteome</keyword>
<evidence type="ECO:0000259" key="4">
    <source>
        <dbReference type="PROSITE" id="PS01124"/>
    </source>
</evidence>
<dbReference type="SUPFAM" id="SSF55136">
    <property type="entry name" value="Probable bacterial effector-binding domain"/>
    <property type="match status" value="1"/>
</dbReference>
<evidence type="ECO:0000256" key="2">
    <source>
        <dbReference type="ARBA" id="ARBA00023125"/>
    </source>
</evidence>
<dbReference type="GO" id="GO:0043565">
    <property type="term" value="F:sequence-specific DNA binding"/>
    <property type="evidence" value="ECO:0007669"/>
    <property type="project" value="InterPro"/>
</dbReference>
<feature type="domain" description="HTH araC/xylS-type" evidence="4">
    <location>
        <begin position="8"/>
        <end position="106"/>
    </location>
</feature>
<proteinExistence type="predicted"/>
<dbReference type="InterPro" id="IPR010499">
    <property type="entry name" value="AraC_E-bd"/>
</dbReference>
<evidence type="ECO:0000313" key="6">
    <source>
        <dbReference type="Proteomes" id="UP000315439"/>
    </source>
</evidence>
<comment type="caution">
    <text evidence="5">The sequence shown here is derived from an EMBL/GenBank/DDBJ whole genome shotgun (WGS) entry which is preliminary data.</text>
</comment>
<dbReference type="OrthoDB" id="282744at2"/>
<dbReference type="PROSITE" id="PS00041">
    <property type="entry name" value="HTH_ARAC_FAMILY_1"/>
    <property type="match status" value="1"/>
</dbReference>
<dbReference type="SMART" id="SM00871">
    <property type="entry name" value="AraC_E_bind"/>
    <property type="match status" value="1"/>
</dbReference>
<dbReference type="Proteomes" id="UP000315439">
    <property type="component" value="Unassembled WGS sequence"/>
</dbReference>
<keyword evidence="1" id="KW-0805">Transcription regulation</keyword>
<dbReference type="InterPro" id="IPR009057">
    <property type="entry name" value="Homeodomain-like_sf"/>
</dbReference>
<dbReference type="Pfam" id="PF12833">
    <property type="entry name" value="HTH_18"/>
    <property type="match status" value="1"/>
</dbReference>
<protein>
    <submittedName>
        <fullName evidence="5">AraC family transcriptional regulator</fullName>
    </submittedName>
</protein>
<dbReference type="Gene3D" id="1.10.10.60">
    <property type="entry name" value="Homeodomain-like"/>
    <property type="match status" value="2"/>
</dbReference>
<dbReference type="InterPro" id="IPR050959">
    <property type="entry name" value="MarA-like"/>
</dbReference>
<dbReference type="EMBL" id="VIKS01000004">
    <property type="protein sequence ID" value="TQV88242.1"/>
    <property type="molecule type" value="Genomic_DNA"/>
</dbReference>
<keyword evidence="3" id="KW-0804">Transcription</keyword>
<dbReference type="PANTHER" id="PTHR47504">
    <property type="entry name" value="RIGHT ORIGIN-BINDING PROTEIN"/>
    <property type="match status" value="1"/>
</dbReference>
<organism evidence="5 6">
    <name type="scientific">Aliikangiella coralliicola</name>
    <dbReference type="NCBI Taxonomy" id="2592383"/>
    <lineage>
        <taxon>Bacteria</taxon>
        <taxon>Pseudomonadati</taxon>
        <taxon>Pseudomonadota</taxon>
        <taxon>Gammaproteobacteria</taxon>
        <taxon>Oceanospirillales</taxon>
        <taxon>Pleioneaceae</taxon>
        <taxon>Aliikangiella</taxon>
    </lineage>
</organism>
<evidence type="ECO:0000313" key="5">
    <source>
        <dbReference type="EMBL" id="TQV88242.1"/>
    </source>
</evidence>
<dbReference type="InterPro" id="IPR011256">
    <property type="entry name" value="Reg_factor_effector_dom_sf"/>
</dbReference>
<dbReference type="SUPFAM" id="SSF46689">
    <property type="entry name" value="Homeodomain-like"/>
    <property type="match status" value="2"/>
</dbReference>
<dbReference type="AlphaFoldDB" id="A0A545UFJ1"/>
<reference evidence="5 6" key="1">
    <citation type="submission" date="2019-07" db="EMBL/GenBank/DDBJ databases">
        <title>Draft genome for Aliikangiella sp. M105.</title>
        <authorList>
            <person name="Wang G."/>
        </authorList>
    </citation>
    <scope>NUCLEOTIDE SEQUENCE [LARGE SCALE GENOMIC DNA]</scope>
    <source>
        <strain evidence="5 6">M105</strain>
    </source>
</reference>
<evidence type="ECO:0000256" key="1">
    <source>
        <dbReference type="ARBA" id="ARBA00023015"/>
    </source>
</evidence>
<dbReference type="InterPro" id="IPR020449">
    <property type="entry name" value="Tscrpt_reg_AraC-type_HTH"/>
</dbReference>
<dbReference type="GO" id="GO:0003700">
    <property type="term" value="F:DNA-binding transcription factor activity"/>
    <property type="evidence" value="ECO:0007669"/>
    <property type="project" value="InterPro"/>
</dbReference>
<dbReference type="SMART" id="SM00342">
    <property type="entry name" value="HTH_ARAC"/>
    <property type="match status" value="1"/>
</dbReference>
<dbReference type="Gene3D" id="3.20.80.10">
    <property type="entry name" value="Regulatory factor, effector binding domain"/>
    <property type="match status" value="1"/>
</dbReference>